<dbReference type="EMBL" id="CVRL01000025">
    <property type="protein sequence ID" value="CRL11064.1"/>
    <property type="molecule type" value="Genomic_DNA"/>
</dbReference>
<dbReference type="PRINTS" id="PR00301">
    <property type="entry name" value="HEATSHOCK70"/>
</dbReference>
<proteinExistence type="predicted"/>
<dbReference type="RefSeq" id="WP_050673332.1">
    <property type="nucleotide sequence ID" value="NZ_CVRL01000025.1"/>
</dbReference>
<protein>
    <submittedName>
        <fullName evidence="3">Heat shock protein 70</fullName>
    </submittedName>
</protein>
<dbReference type="AlphaFoldDB" id="A0A0H5D1Z5"/>
<dbReference type="PANTHER" id="PTHR19375">
    <property type="entry name" value="HEAT SHOCK PROTEIN 70KDA"/>
    <property type="match status" value="1"/>
</dbReference>
<organism evidence="3 4">
    <name type="scientific">Phaeobacter italicus</name>
    <dbReference type="NCBI Taxonomy" id="481446"/>
    <lineage>
        <taxon>Bacteria</taxon>
        <taxon>Pseudomonadati</taxon>
        <taxon>Pseudomonadota</taxon>
        <taxon>Alphaproteobacteria</taxon>
        <taxon>Rhodobacterales</taxon>
        <taxon>Roseobacteraceae</taxon>
        <taxon>Phaeobacter</taxon>
    </lineage>
</organism>
<accession>A0A0H5D1Z5</accession>
<dbReference type="GO" id="GO:0140662">
    <property type="term" value="F:ATP-dependent protein folding chaperone"/>
    <property type="evidence" value="ECO:0007669"/>
    <property type="project" value="InterPro"/>
</dbReference>
<evidence type="ECO:0000313" key="3">
    <source>
        <dbReference type="EMBL" id="CRL11064.1"/>
    </source>
</evidence>
<dbReference type="SUPFAM" id="SSF53067">
    <property type="entry name" value="Actin-like ATPase domain"/>
    <property type="match status" value="2"/>
</dbReference>
<evidence type="ECO:0000313" key="4">
    <source>
        <dbReference type="Proteomes" id="UP000043764"/>
    </source>
</evidence>
<sequence length="416" mass="44128">MTSPNTLGIDFGTSNSAAGVAVNGAAWLIEVEPGETTLPTAVFFDVDTHKMVIGRRATRALINGDEGRFMRALKSLLGTPLMREKRRLGGELVDFITVVARFLADLKSRAEAATGQTFTHALSGRPVLFHSKDADRNAQAEVDLRACYLAAGFEDVRFMLEPEAALRSAQVHPGIGLIVDIGGGTSDFTAFDQKPDGSTRILASHGVRLGGTDFDRQLSIDHVMPLLGRGTAIRNTFGDGTLPAPNRIFNDLATWQMIPFLYAADSRRAAADLLKNAVEPEKLSRLVAVLEDELGHDLAFAVERGKIAANQPDREAAVIDLKVLERGLSVPLSKPDMMGSLADDVAAIGACAEETLSRAGLAPSQVEQIVLVGGSALLGAVQSQMQLLCPNADLRCDNAMTAVADGLALAAAEAFA</sequence>
<dbReference type="STRING" id="481446.NIT7645_01012"/>
<name>A0A0H5D1Z5_9RHOB</name>
<dbReference type="Proteomes" id="UP000043764">
    <property type="component" value="Unassembled WGS sequence"/>
</dbReference>
<dbReference type="Pfam" id="PF00012">
    <property type="entry name" value="HSP70"/>
    <property type="match status" value="1"/>
</dbReference>
<evidence type="ECO:0000256" key="1">
    <source>
        <dbReference type="ARBA" id="ARBA00022741"/>
    </source>
</evidence>
<keyword evidence="1" id="KW-0547">Nucleotide-binding</keyword>
<dbReference type="Gene3D" id="3.90.640.10">
    <property type="entry name" value="Actin, Chain A, domain 4"/>
    <property type="match status" value="2"/>
</dbReference>
<keyword evidence="3" id="KW-0346">Stress response</keyword>
<reference evidence="4" key="1">
    <citation type="submission" date="2015-05" db="EMBL/GenBank/DDBJ databases">
        <authorList>
            <person name="Rodrigo-Torres Lidia"/>
            <person name="Arahal R.David."/>
        </authorList>
    </citation>
    <scope>NUCLEOTIDE SEQUENCE [LARGE SCALE GENOMIC DNA]</scope>
    <source>
        <strain evidence="4">CECT 7321</strain>
    </source>
</reference>
<evidence type="ECO:0000256" key="2">
    <source>
        <dbReference type="ARBA" id="ARBA00022840"/>
    </source>
</evidence>
<gene>
    <name evidence="3" type="primary">dnaK_1</name>
    <name evidence="3" type="ORF">NIT7321_01913</name>
</gene>
<dbReference type="InterPro" id="IPR013126">
    <property type="entry name" value="Hsp_70_fam"/>
</dbReference>
<dbReference type="InterPro" id="IPR043129">
    <property type="entry name" value="ATPase_NBD"/>
</dbReference>
<dbReference type="Gene3D" id="3.30.420.40">
    <property type="match status" value="3"/>
</dbReference>
<keyword evidence="2" id="KW-0067">ATP-binding</keyword>
<keyword evidence="4" id="KW-1185">Reference proteome</keyword>
<dbReference type="GO" id="GO:0005524">
    <property type="term" value="F:ATP binding"/>
    <property type="evidence" value="ECO:0007669"/>
    <property type="project" value="UniProtKB-KW"/>
</dbReference>